<organism evidence="2 3">
    <name type="scientific">Sporosarcina oncorhynchi</name>
    <dbReference type="NCBI Taxonomy" id="3056444"/>
    <lineage>
        <taxon>Bacteria</taxon>
        <taxon>Bacillati</taxon>
        <taxon>Bacillota</taxon>
        <taxon>Bacilli</taxon>
        <taxon>Bacillales</taxon>
        <taxon>Caryophanaceae</taxon>
        <taxon>Sporosarcina</taxon>
    </lineage>
</organism>
<gene>
    <name evidence="2" type="ORF">QWT69_10165</name>
</gene>
<feature type="coiled-coil region" evidence="1">
    <location>
        <begin position="37"/>
        <end position="64"/>
    </location>
</feature>
<feature type="coiled-coil region" evidence="1">
    <location>
        <begin position="90"/>
        <end position="145"/>
    </location>
</feature>
<evidence type="ECO:0000313" key="2">
    <source>
        <dbReference type="EMBL" id="WOV86304.1"/>
    </source>
</evidence>
<name>A0ABZ0L117_9BACL</name>
<evidence type="ECO:0000313" key="3">
    <source>
        <dbReference type="Proteomes" id="UP001303902"/>
    </source>
</evidence>
<protein>
    <submittedName>
        <fullName evidence="2">Uncharacterized protein</fullName>
    </submittedName>
</protein>
<evidence type="ECO:0000256" key="1">
    <source>
        <dbReference type="SAM" id="Coils"/>
    </source>
</evidence>
<dbReference type="EMBL" id="CP129118">
    <property type="protein sequence ID" value="WOV86304.1"/>
    <property type="molecule type" value="Genomic_DNA"/>
</dbReference>
<keyword evidence="3" id="KW-1185">Reference proteome</keyword>
<dbReference type="RefSeq" id="WP_317965355.1">
    <property type="nucleotide sequence ID" value="NZ_CP129118.1"/>
</dbReference>
<sequence>MGLFINKKDHLGLYKDEEAKPVSNQATFHSDSFTEAVVEQRQAFELLNEKHKELQKQMRKHSRIQTDRWQSTGMQLEEIIEKQLQQNEFKTNVIESIQRLDQLNEKLQNEIEDKRRLNEELVLKIESLNHSNNEISERLEKVDNDQAKLLTRMDTQIEQQINFSKVLEEQTILQHEMSEQLNQHEGLLEKFSHQLNFLKSVLFERTHFIAEKIDNGYEMTTTYFNKWKDKVK</sequence>
<accession>A0ABZ0L117</accession>
<reference evidence="2 3" key="1">
    <citation type="submission" date="2023-06" db="EMBL/GenBank/DDBJ databases">
        <title>Sporosarcina sp. nov., isolated from Korean tranditional fermented seafood 'Jeotgal'.</title>
        <authorList>
            <person name="Yang A.I."/>
            <person name="Shin N.-R."/>
        </authorList>
    </citation>
    <scope>NUCLEOTIDE SEQUENCE [LARGE SCALE GENOMIC DNA]</scope>
    <source>
        <strain evidence="2 3">T2O-4</strain>
    </source>
</reference>
<proteinExistence type="predicted"/>
<keyword evidence="1" id="KW-0175">Coiled coil</keyword>
<dbReference type="Proteomes" id="UP001303902">
    <property type="component" value="Chromosome"/>
</dbReference>